<sequence>MNSQSLTHTFHIPVMGLGYTVDTPIKVAKYGISSVISIMDDHLLEDMRKIYSKKFVREFIPISDTEEDYRAKRITAYLDLTQSLVEEQFNKLINADWQTNTEFRKYLDLLPQNTMLLDLLAKMVTASDSEKFQLKEELKSKLSIGAVDVNIMTKVDKINIDKAGNELPREYSDALSALRGFAKSKANGSVVFSAGMNPALYGYAEQFSEFYPNQFGEISKGIILKVSDYRSALIQGKFLAKKGLWVSEFRIESGLNCGGHAFATDGFLIGPILEEFKNNRNELFQTLFDTCQSALEGKEIFKLSNSPTFKITYQGGIGTASEDSFLREYYELDGTGWGSPFLLVPEATSVDGDTLDRLFQAKKSDFYLSHASPLGVPFNNLRTSSGEEQRVVRIEKNRAGSPCYKKFLMNNTEFTDKPICTASRQYQDLKAKQFEAGEIEAEEMEKVEAKDCLCEGLSAPAILAAGETPRRNLNAVTICPGPNLAYFKGTFSLKEMADHIYGKLSLKVDIDRPHVFVKELQLYVTYLKKEFDTKVTEKVAKKEAYLEKFRINLIQGVEYYQELIDKVEVDSSAILEKMADQFAKIKCEIEQLSKPVEASMT</sequence>
<name>A0A1I0XAL4_9BACT</name>
<dbReference type="Proteomes" id="UP000198790">
    <property type="component" value="Unassembled WGS sequence"/>
</dbReference>
<reference evidence="1 2" key="1">
    <citation type="submission" date="2016-10" db="EMBL/GenBank/DDBJ databases">
        <authorList>
            <person name="de Groot N.N."/>
        </authorList>
    </citation>
    <scope>NUCLEOTIDE SEQUENCE [LARGE SCALE GENOMIC DNA]</scope>
    <source>
        <strain evidence="1 2">DSM 23399</strain>
    </source>
</reference>
<keyword evidence="2" id="KW-1185">Reference proteome</keyword>
<dbReference type="STRING" id="237018.SAMN04489723_10359"/>
<evidence type="ECO:0000313" key="2">
    <source>
        <dbReference type="Proteomes" id="UP000198790"/>
    </source>
</evidence>
<proteinExistence type="predicted"/>
<dbReference type="EMBL" id="FOKK01000003">
    <property type="protein sequence ID" value="SFA97717.1"/>
    <property type="molecule type" value="Genomic_DNA"/>
</dbReference>
<accession>A0A1I0XAL4</accession>
<dbReference type="RefSeq" id="WP_092895002.1">
    <property type="nucleotide sequence ID" value="NZ_FOKK01000003.1"/>
</dbReference>
<evidence type="ECO:0000313" key="1">
    <source>
        <dbReference type="EMBL" id="SFA97717.1"/>
    </source>
</evidence>
<dbReference type="OrthoDB" id="9811599at2"/>
<organism evidence="1 2">
    <name type="scientific">Algoriphagus aquimarinus</name>
    <dbReference type="NCBI Taxonomy" id="237018"/>
    <lineage>
        <taxon>Bacteria</taxon>
        <taxon>Pseudomonadati</taxon>
        <taxon>Bacteroidota</taxon>
        <taxon>Cytophagia</taxon>
        <taxon>Cytophagales</taxon>
        <taxon>Cyclobacteriaceae</taxon>
        <taxon>Algoriphagus</taxon>
    </lineage>
</organism>
<dbReference type="AlphaFoldDB" id="A0A1I0XAL4"/>
<gene>
    <name evidence="1" type="ORF">SAMN04489723_10359</name>
</gene>
<protein>
    <submittedName>
        <fullName evidence="1">Uncharacterized protein</fullName>
    </submittedName>
</protein>